<name>A0A518CSL5_9PLAN</name>
<evidence type="ECO:0000313" key="2">
    <source>
        <dbReference type="Proteomes" id="UP000317178"/>
    </source>
</evidence>
<dbReference type="Proteomes" id="UP000317178">
    <property type="component" value="Chromosome"/>
</dbReference>
<evidence type="ECO:0000313" key="1">
    <source>
        <dbReference type="EMBL" id="QDU82222.1"/>
    </source>
</evidence>
<reference evidence="1 2" key="1">
    <citation type="submission" date="2019-02" db="EMBL/GenBank/DDBJ databases">
        <title>Deep-cultivation of Planctomycetes and their phenomic and genomic characterization uncovers novel biology.</title>
        <authorList>
            <person name="Wiegand S."/>
            <person name="Jogler M."/>
            <person name="Boedeker C."/>
            <person name="Pinto D."/>
            <person name="Vollmers J."/>
            <person name="Rivas-Marin E."/>
            <person name="Kohn T."/>
            <person name="Peeters S.H."/>
            <person name="Heuer A."/>
            <person name="Rast P."/>
            <person name="Oberbeckmann S."/>
            <person name="Bunk B."/>
            <person name="Jeske O."/>
            <person name="Meyerdierks A."/>
            <person name="Storesund J.E."/>
            <person name="Kallscheuer N."/>
            <person name="Luecker S."/>
            <person name="Lage O.M."/>
            <person name="Pohl T."/>
            <person name="Merkel B.J."/>
            <person name="Hornburger P."/>
            <person name="Mueller R.-W."/>
            <person name="Bruemmer F."/>
            <person name="Labrenz M."/>
            <person name="Spormann A.M."/>
            <person name="Op den Camp H."/>
            <person name="Overmann J."/>
            <person name="Amann R."/>
            <person name="Jetten M.S.M."/>
            <person name="Mascher T."/>
            <person name="Medema M.H."/>
            <person name="Devos D.P."/>
            <person name="Kaster A.-K."/>
            <person name="Ovreas L."/>
            <person name="Rohde M."/>
            <person name="Galperin M.Y."/>
            <person name="Jogler C."/>
        </authorList>
    </citation>
    <scope>NUCLEOTIDE SEQUENCE [LARGE SCALE GENOMIC DNA]</scope>
    <source>
        <strain evidence="1 2">Pla110</strain>
    </source>
</reference>
<proteinExistence type="predicted"/>
<sequence length="50" mass="5450">MSISFIVKSDDIQIPLEQDGRILIPLLKIDLASYSDDVGVGIFDDWAIGG</sequence>
<dbReference type="AlphaFoldDB" id="A0A518CSL5"/>
<dbReference type="KEGG" id="plon:Pla110_39770"/>
<keyword evidence="2" id="KW-1185">Reference proteome</keyword>
<dbReference type="EMBL" id="CP036281">
    <property type="protein sequence ID" value="QDU82222.1"/>
    <property type="molecule type" value="Genomic_DNA"/>
</dbReference>
<accession>A0A518CSL5</accession>
<protein>
    <submittedName>
        <fullName evidence="1">Uncharacterized protein</fullName>
    </submittedName>
</protein>
<organism evidence="1 2">
    <name type="scientific">Polystyrenella longa</name>
    <dbReference type="NCBI Taxonomy" id="2528007"/>
    <lineage>
        <taxon>Bacteria</taxon>
        <taxon>Pseudomonadati</taxon>
        <taxon>Planctomycetota</taxon>
        <taxon>Planctomycetia</taxon>
        <taxon>Planctomycetales</taxon>
        <taxon>Planctomycetaceae</taxon>
        <taxon>Polystyrenella</taxon>
    </lineage>
</organism>
<gene>
    <name evidence="1" type="ORF">Pla110_39770</name>
</gene>